<dbReference type="NCBIfam" id="TIGR01730">
    <property type="entry name" value="RND_mfp"/>
    <property type="match status" value="1"/>
</dbReference>
<dbReference type="InterPro" id="IPR051909">
    <property type="entry name" value="MFP_Cation_Efflux"/>
</dbReference>
<dbReference type="InterPro" id="IPR058791">
    <property type="entry name" value="3HB_CusB"/>
</dbReference>
<dbReference type="InterPro" id="IPR058792">
    <property type="entry name" value="Beta-barrel_RND_2"/>
</dbReference>
<dbReference type="GO" id="GO:0016020">
    <property type="term" value="C:membrane"/>
    <property type="evidence" value="ECO:0007669"/>
    <property type="project" value="InterPro"/>
</dbReference>
<dbReference type="PANTHER" id="PTHR30097">
    <property type="entry name" value="CATION EFFLUX SYSTEM PROTEIN CUSB"/>
    <property type="match status" value="1"/>
</dbReference>
<dbReference type="AlphaFoldDB" id="A0AA43Q9N6"/>
<feature type="domain" description="CzcB-like C-terminal circularly permuted SH3-like" evidence="9">
    <location>
        <begin position="414"/>
        <end position="474"/>
    </location>
</feature>
<gene>
    <name evidence="10" type="ORF">PSU93_11950</name>
</gene>
<keyword evidence="4" id="KW-0406">Ion transport</keyword>
<evidence type="ECO:0000259" key="9">
    <source>
        <dbReference type="Pfam" id="PF25975"/>
    </source>
</evidence>
<dbReference type="Pfam" id="PF25975">
    <property type="entry name" value="CzcB_C"/>
    <property type="match status" value="1"/>
</dbReference>
<dbReference type="InterPro" id="IPR058790">
    <property type="entry name" value="BSH_CusB"/>
</dbReference>
<dbReference type="FunFam" id="2.40.30.170:FF:000010">
    <property type="entry name" value="Efflux RND transporter periplasmic adaptor subunit"/>
    <property type="match status" value="1"/>
</dbReference>
<dbReference type="InterPro" id="IPR006143">
    <property type="entry name" value="RND_pump_MFP"/>
</dbReference>
<dbReference type="PANTHER" id="PTHR30097:SF15">
    <property type="entry name" value="CATION EFFLUX SYSTEM PROTEIN CUSB"/>
    <property type="match status" value="1"/>
</dbReference>
<dbReference type="Proteomes" id="UP001160519">
    <property type="component" value="Unassembled WGS sequence"/>
</dbReference>
<dbReference type="GO" id="GO:0015679">
    <property type="term" value="P:plasma membrane copper ion transport"/>
    <property type="evidence" value="ECO:0007669"/>
    <property type="project" value="TreeGrafter"/>
</dbReference>
<dbReference type="GO" id="GO:0060003">
    <property type="term" value="P:copper ion export"/>
    <property type="evidence" value="ECO:0007669"/>
    <property type="project" value="TreeGrafter"/>
</dbReference>
<dbReference type="GO" id="GO:0030288">
    <property type="term" value="C:outer membrane-bounded periplasmic space"/>
    <property type="evidence" value="ECO:0007669"/>
    <property type="project" value="TreeGrafter"/>
</dbReference>
<evidence type="ECO:0000313" key="11">
    <source>
        <dbReference type="Proteomes" id="UP001160519"/>
    </source>
</evidence>
<dbReference type="Pfam" id="PF25919">
    <property type="entry name" value="BSH_CusB"/>
    <property type="match status" value="1"/>
</dbReference>
<evidence type="ECO:0000256" key="1">
    <source>
        <dbReference type="ARBA" id="ARBA00009477"/>
    </source>
</evidence>
<dbReference type="Gene3D" id="2.40.30.170">
    <property type="match status" value="1"/>
</dbReference>
<proteinExistence type="inferred from homology"/>
<evidence type="ECO:0000259" key="8">
    <source>
        <dbReference type="Pfam" id="PF25954"/>
    </source>
</evidence>
<evidence type="ECO:0000256" key="4">
    <source>
        <dbReference type="ARBA" id="ARBA00023065"/>
    </source>
</evidence>
<accession>A0AA43Q9N6</accession>
<dbReference type="GO" id="GO:0046914">
    <property type="term" value="F:transition metal ion binding"/>
    <property type="evidence" value="ECO:0007669"/>
    <property type="project" value="TreeGrafter"/>
</dbReference>
<keyword evidence="2" id="KW-0813">Transport</keyword>
<feature type="domain" description="CusB-like barrel-sandwich hybrid" evidence="7">
    <location>
        <begin position="200"/>
        <end position="328"/>
    </location>
</feature>
<comment type="similarity">
    <text evidence="1">Belongs to the membrane fusion protein (MFP) (TC 8.A.1) family.</text>
</comment>
<dbReference type="Gene3D" id="2.40.50.100">
    <property type="match status" value="1"/>
</dbReference>
<keyword evidence="11" id="KW-1185">Reference proteome</keyword>
<feature type="domain" description="CusB-like beta-barrel" evidence="8">
    <location>
        <begin position="332"/>
        <end position="409"/>
    </location>
</feature>
<dbReference type="SUPFAM" id="SSF111369">
    <property type="entry name" value="HlyD-like secretion proteins"/>
    <property type="match status" value="1"/>
</dbReference>
<dbReference type="GO" id="GO:0022857">
    <property type="term" value="F:transmembrane transporter activity"/>
    <property type="evidence" value="ECO:0007669"/>
    <property type="project" value="InterPro"/>
</dbReference>
<name>A0AA43Q9N6_9GAMM</name>
<sequence length="532" mass="57357">MADVGRGSSGIGAVSGGGREGSIMNKTILWTALVAAGLGVSGGYWLASQPTNSTGATAVQAEKKPLFYRHPMNPVVTSPVPAKDEMGMDYIPVYDESASDVNTGSVAKNSAEKPEKKILHYRHPMGLPDTSPVPKKDSMGMDYLPVFAEEENRNDAQGLRVSTEKIQRLGVKTALVENTEIAQTIRSVGSVEVDERRLTNVTLRFDGFIEKLYVNATGQSVTRGQPLFELYSPDLISAQHEYLTARNGQVALVNSKAWLQSGMKNLTDSSLERLRNWGISESELAHLVKQGKVANAVVVRSPASGIVMEKSAVSGARAMAGDLLFKIADLSQVWIIADVYEQDIGPIKLGQTVLATLDAYPDRTFKGKVGFVYPTLNLATRTVKVRVELPNPSGLLKPMMYARLEIATQAHTALAVPRSAVLESGRRTLVLVDRGEGRFEPRPVKLGLRGEEMTEILEGLREQERVVVSANFLIDAESNLKAALSGFEPADTKTHSAAPAEPSPPTHRDVGSAADGLEPSLPVGEHNHQGGM</sequence>
<evidence type="ECO:0000313" key="10">
    <source>
        <dbReference type="EMBL" id="MDI1231853.1"/>
    </source>
</evidence>
<dbReference type="FunFam" id="2.40.420.20:FF:000003">
    <property type="entry name" value="Cation efflux system protein cusB"/>
    <property type="match status" value="1"/>
</dbReference>
<evidence type="ECO:0000256" key="5">
    <source>
        <dbReference type="SAM" id="MobiDB-lite"/>
    </source>
</evidence>
<organism evidence="10 11">
    <name type="scientific">Candidatus Methylobacter titanis</name>
    <dbReference type="NCBI Taxonomy" id="3053457"/>
    <lineage>
        <taxon>Bacteria</taxon>
        <taxon>Pseudomonadati</taxon>
        <taxon>Pseudomonadota</taxon>
        <taxon>Gammaproteobacteria</taxon>
        <taxon>Methylococcales</taxon>
        <taxon>Methylococcaceae</taxon>
        <taxon>Methylobacter</taxon>
    </lineage>
</organism>
<comment type="caution">
    <text evidence="10">The sequence shown here is derived from an EMBL/GenBank/DDBJ whole genome shotgun (WGS) entry which is preliminary data.</text>
</comment>
<feature type="region of interest" description="Disordered" evidence="5">
    <location>
        <begin position="490"/>
        <end position="532"/>
    </location>
</feature>
<feature type="domain" description="CusB-like three alpha-helical bundle" evidence="6">
    <location>
        <begin position="234"/>
        <end position="293"/>
    </location>
</feature>
<evidence type="ECO:0000256" key="3">
    <source>
        <dbReference type="ARBA" id="ARBA00022729"/>
    </source>
</evidence>
<dbReference type="InterPro" id="IPR058649">
    <property type="entry name" value="CzcB_C"/>
</dbReference>
<protein>
    <submittedName>
        <fullName evidence="10">Efflux RND transporter periplasmic adaptor subunit</fullName>
    </submittedName>
</protein>
<keyword evidence="3" id="KW-0732">Signal</keyword>
<dbReference type="Pfam" id="PF25869">
    <property type="entry name" value="3HB_CusB"/>
    <property type="match status" value="1"/>
</dbReference>
<evidence type="ECO:0000259" key="6">
    <source>
        <dbReference type="Pfam" id="PF25869"/>
    </source>
</evidence>
<dbReference type="Pfam" id="PF25954">
    <property type="entry name" value="Beta-barrel_RND_2"/>
    <property type="match status" value="1"/>
</dbReference>
<evidence type="ECO:0000256" key="2">
    <source>
        <dbReference type="ARBA" id="ARBA00022448"/>
    </source>
</evidence>
<dbReference type="Gene3D" id="2.40.420.20">
    <property type="match status" value="1"/>
</dbReference>
<dbReference type="EMBL" id="JAQSDF010000046">
    <property type="protein sequence ID" value="MDI1231853.1"/>
    <property type="molecule type" value="Genomic_DNA"/>
</dbReference>
<evidence type="ECO:0000259" key="7">
    <source>
        <dbReference type="Pfam" id="PF25919"/>
    </source>
</evidence>
<reference evidence="10" key="1">
    <citation type="submission" date="2023-01" db="EMBL/GenBank/DDBJ databases">
        <title>Biogeochemical cycle of methane in antarctic sediments.</title>
        <authorList>
            <person name="Roldan D.M."/>
            <person name="Menes R.J."/>
        </authorList>
    </citation>
    <scope>NUCLEOTIDE SEQUENCE [LARGE SCALE GENOMIC DNA]</scope>
    <source>
        <strain evidence="10">K-2018 MAG008</strain>
    </source>
</reference>